<dbReference type="EMBL" id="JH717916">
    <property type="protein sequence ID" value="EWZ29013.1"/>
    <property type="molecule type" value="Genomic_DNA"/>
</dbReference>
<dbReference type="AlphaFoldDB" id="W9JHU8"/>
<reference evidence="1" key="2">
    <citation type="submission" date="2012-06" db="EMBL/GenBank/DDBJ databases">
        <title>Annotation of the Genome Sequence of Fusarium oxysporum Fo47.</title>
        <authorList>
            <consortium name="The Broad Institute Genomics Platform"/>
            <person name="Ma L.-J."/>
            <person name="Corby-Kistler H."/>
            <person name="Broz K."/>
            <person name="Gale L.R."/>
            <person name="Jonkers W."/>
            <person name="O'Donnell K."/>
            <person name="Ploetz R."/>
            <person name="Steinberg C."/>
            <person name="Schwartz D.C."/>
            <person name="VanEtten H."/>
            <person name="Zhou S."/>
            <person name="Young S.K."/>
            <person name="Zeng Q."/>
            <person name="Gargeya S."/>
            <person name="Fitzgerald M."/>
            <person name="Abouelleil A."/>
            <person name="Alvarado L."/>
            <person name="Chapman S.B."/>
            <person name="Gainer-Dewar J."/>
            <person name="Goldberg J."/>
            <person name="Griggs A."/>
            <person name="Gujja S."/>
            <person name="Hansen M."/>
            <person name="Howarth C."/>
            <person name="Imamovic A."/>
            <person name="Ireland A."/>
            <person name="Larimer J."/>
            <person name="McCowan C."/>
            <person name="Murphy C."/>
            <person name="Pearson M."/>
            <person name="Poon T.W."/>
            <person name="Priest M."/>
            <person name="Roberts A."/>
            <person name="Saif S."/>
            <person name="Shea T."/>
            <person name="Sykes S."/>
            <person name="Wortman J."/>
            <person name="Nusbaum C."/>
            <person name="Birren B."/>
        </authorList>
    </citation>
    <scope>NUCLEOTIDE SEQUENCE</scope>
    <source>
        <strain evidence="1">Fo47</strain>
    </source>
</reference>
<evidence type="ECO:0000313" key="1">
    <source>
        <dbReference type="EMBL" id="EWZ29013.1"/>
    </source>
</evidence>
<dbReference type="VEuPathDB" id="FungiDB:FOZG_17306"/>
<proteinExistence type="predicted"/>
<accession>W9JHU8</accession>
<organism evidence="1">
    <name type="scientific">Fusarium oxysporum Fo47</name>
    <dbReference type="NCBI Taxonomy" id="660027"/>
    <lineage>
        <taxon>Eukaryota</taxon>
        <taxon>Fungi</taxon>
        <taxon>Dikarya</taxon>
        <taxon>Ascomycota</taxon>
        <taxon>Pezizomycotina</taxon>
        <taxon>Sordariomycetes</taxon>
        <taxon>Hypocreomycetidae</taxon>
        <taxon>Hypocreales</taxon>
        <taxon>Nectriaceae</taxon>
        <taxon>Fusarium</taxon>
        <taxon>Fusarium oxysporum species complex</taxon>
    </lineage>
</organism>
<name>W9JHU8_FUSOX</name>
<dbReference type="HOGENOM" id="CLU_2996530_0_0_1"/>
<gene>
    <name evidence="1" type="ORF">FOZG_17306</name>
</gene>
<protein>
    <submittedName>
        <fullName evidence="1">Uncharacterized protein</fullName>
    </submittedName>
</protein>
<sequence>MAEMEVMDRRRCHLADTATSHNKAKVSPSSSRWHIAGLRKLKARPKRLLRGGKGSHC</sequence>
<reference evidence="1" key="1">
    <citation type="submission" date="2011-06" db="EMBL/GenBank/DDBJ databases">
        <title>The Genome Sequence of Fusarium oxysporum Fo47.</title>
        <authorList>
            <consortium name="The Broad Institute Genome Sequencing Platform"/>
            <person name="Ma L.-J."/>
            <person name="Gale L.R."/>
            <person name="Schwartz D.C."/>
            <person name="Zhou S."/>
            <person name="Corby-Kistler H."/>
            <person name="Young S.K."/>
            <person name="Zeng Q."/>
            <person name="Gargeya S."/>
            <person name="Fitzgerald M."/>
            <person name="Haas B."/>
            <person name="Abouelleil A."/>
            <person name="Alvarado L."/>
            <person name="Arachchi H.M."/>
            <person name="Berlin A."/>
            <person name="Brown A."/>
            <person name="Chapman S.B."/>
            <person name="Chen Z."/>
            <person name="Dunbar C."/>
            <person name="Freedman E."/>
            <person name="Gearin G."/>
            <person name="Gellesch M."/>
            <person name="Goldberg J."/>
            <person name="Griggs A."/>
            <person name="Gujja S."/>
            <person name="Heiman D."/>
            <person name="Howarth C."/>
            <person name="Larson L."/>
            <person name="Lui A."/>
            <person name="MacDonald P.J.P."/>
            <person name="Mehta T."/>
            <person name="Montmayeur A."/>
            <person name="Murphy C."/>
            <person name="Neiman D."/>
            <person name="Pearson M."/>
            <person name="Priest M."/>
            <person name="Roberts A."/>
            <person name="Saif S."/>
            <person name="Shea T."/>
            <person name="Shenoy N."/>
            <person name="Sisk P."/>
            <person name="Stolte C."/>
            <person name="Sykes S."/>
            <person name="Wortman J."/>
            <person name="Nusbaum C."/>
            <person name="Birren B."/>
        </authorList>
    </citation>
    <scope>NUCLEOTIDE SEQUENCE [LARGE SCALE GENOMIC DNA]</scope>
    <source>
        <strain evidence="1">Fo47</strain>
    </source>
</reference>
<dbReference type="Proteomes" id="UP000030766">
    <property type="component" value="Unassembled WGS sequence"/>
</dbReference>